<feature type="region of interest" description="Disordered" evidence="1">
    <location>
        <begin position="25"/>
        <end position="46"/>
    </location>
</feature>
<dbReference type="EMBL" id="VITN01000004">
    <property type="protein sequence ID" value="TWB21847.1"/>
    <property type="molecule type" value="Genomic_DNA"/>
</dbReference>
<feature type="signal peptide" evidence="2">
    <location>
        <begin position="1"/>
        <end position="20"/>
    </location>
</feature>
<protein>
    <submittedName>
        <fullName evidence="3">Uncharacterized protein</fullName>
    </submittedName>
</protein>
<keyword evidence="2" id="KW-0732">Signal</keyword>
<proteinExistence type="predicted"/>
<evidence type="ECO:0000256" key="1">
    <source>
        <dbReference type="SAM" id="MobiDB-lite"/>
    </source>
</evidence>
<name>A0A560FJR3_9PROT</name>
<reference evidence="3 4" key="1">
    <citation type="submission" date="2019-06" db="EMBL/GenBank/DDBJ databases">
        <title>Genomic Encyclopedia of Type Strains, Phase IV (KMG-V): Genome sequencing to study the core and pangenomes of soil and plant-associated prokaryotes.</title>
        <authorList>
            <person name="Whitman W."/>
        </authorList>
    </citation>
    <scope>NUCLEOTIDE SEQUENCE [LARGE SCALE GENOMIC DNA]</scope>
    <source>
        <strain evidence="3 4">BR 11880</strain>
    </source>
</reference>
<evidence type="ECO:0000313" key="3">
    <source>
        <dbReference type="EMBL" id="TWB21847.1"/>
    </source>
</evidence>
<accession>A0A560FJR3</accession>
<evidence type="ECO:0000256" key="2">
    <source>
        <dbReference type="SAM" id="SignalP"/>
    </source>
</evidence>
<dbReference type="AlphaFoldDB" id="A0A560FJR3"/>
<dbReference type="RefSeq" id="WP_211115148.1">
    <property type="nucleotide sequence ID" value="NZ_VITN01000004.1"/>
</dbReference>
<feature type="chain" id="PRO_5022102931" evidence="2">
    <location>
        <begin position="21"/>
        <end position="309"/>
    </location>
</feature>
<organism evidence="3 4">
    <name type="scientific">Nitrospirillum amazonense</name>
    <dbReference type="NCBI Taxonomy" id="28077"/>
    <lineage>
        <taxon>Bacteria</taxon>
        <taxon>Pseudomonadati</taxon>
        <taxon>Pseudomonadota</taxon>
        <taxon>Alphaproteobacteria</taxon>
        <taxon>Rhodospirillales</taxon>
        <taxon>Azospirillaceae</taxon>
        <taxon>Nitrospirillum</taxon>
    </lineage>
</organism>
<comment type="caution">
    <text evidence="3">The sequence shown here is derived from an EMBL/GenBank/DDBJ whole genome shotgun (WGS) entry which is preliminary data.</text>
</comment>
<gene>
    <name evidence="3" type="ORF">FBZ89_10495</name>
</gene>
<dbReference type="Proteomes" id="UP000319859">
    <property type="component" value="Unassembled WGS sequence"/>
</dbReference>
<sequence>MTHRMIALAACLMVAFPAVAQEVPGTSPANSAPGTPTAPDWAYPDYPGHRQVAPPADFHRPSRVEDKAIGLFDGQADVGGALVPGQGTLQDGRYTITSAGYNMWYGRDEFRFLWKKMSGDVSLAADVAFPNPVGYGDRKALLVIRQSLDDDAPEMVVGLHGTGMFHIAWRPAKGAEMVDMEYKVGSRGALKGEAVGGLVTLHPQRIGIEKTGDAFTLWVSEQGEPMHPYGAPIALKLTGSFLLSRHRLRLPSADHGGHRGAVQGDAGERGREGEISGYAGPDYLVKGDSGPGWPVPGWTQMRPSPKDRP</sequence>
<feature type="region of interest" description="Disordered" evidence="1">
    <location>
        <begin position="252"/>
        <end position="309"/>
    </location>
</feature>
<evidence type="ECO:0000313" key="4">
    <source>
        <dbReference type="Proteomes" id="UP000319859"/>
    </source>
</evidence>